<keyword evidence="2" id="KW-1185">Reference proteome</keyword>
<accession>A0A2W4DKX6</accession>
<evidence type="ECO:0000313" key="2">
    <source>
        <dbReference type="Proteomes" id="UP000248925"/>
    </source>
</evidence>
<proteinExistence type="predicted"/>
<dbReference type="EMBL" id="PCDP01000001">
    <property type="protein sequence ID" value="PZM16784.1"/>
    <property type="molecule type" value="Genomic_DNA"/>
</dbReference>
<dbReference type="Proteomes" id="UP000248925">
    <property type="component" value="Unassembled WGS sequence"/>
</dbReference>
<evidence type="ECO:0000313" key="1">
    <source>
        <dbReference type="EMBL" id="PZM16784.1"/>
    </source>
</evidence>
<reference evidence="1 2" key="1">
    <citation type="journal article" date="2018" name="Sci. Rep.">
        <title>Rhizobium tumorigenes sp. nov., a novel plant tumorigenic bacterium isolated from cane gall tumors on thornless blackberry.</title>
        <authorList>
            <person name="Kuzmanovi N."/>
            <person name="Smalla K."/>
            <person name="Gronow S."/>
            <person name="PuBawska J."/>
        </authorList>
    </citation>
    <scope>NUCLEOTIDE SEQUENCE [LARGE SCALE GENOMIC DNA]</scope>
    <source>
        <strain evidence="1 2">CCBAU 85046</strain>
    </source>
</reference>
<protein>
    <submittedName>
        <fullName evidence="1">Uncharacterized protein</fullName>
    </submittedName>
</protein>
<dbReference type="OrthoDB" id="8381832at2"/>
<gene>
    <name evidence="1" type="ORF">CPY51_00575</name>
</gene>
<sequence>MTSELDQAMTQFVQTAAMHVLEFDADAREECLSGLHESWVDIGKQSGMDDAAAHEHADMLVDFTRDMVSAIELSGGAVGGSA</sequence>
<comment type="caution">
    <text evidence="1">The sequence shown here is derived from an EMBL/GenBank/DDBJ whole genome shotgun (WGS) entry which is preliminary data.</text>
</comment>
<name>A0A2W4DKX6_9HYPH</name>
<dbReference type="AlphaFoldDB" id="A0A2W4DKX6"/>
<dbReference type="RefSeq" id="WP_111158114.1">
    <property type="nucleotide sequence ID" value="NZ_PCDP01000001.1"/>
</dbReference>
<organism evidence="1 2">
    <name type="scientific">Rhizobium tubonense</name>
    <dbReference type="NCBI Taxonomy" id="484088"/>
    <lineage>
        <taxon>Bacteria</taxon>
        <taxon>Pseudomonadati</taxon>
        <taxon>Pseudomonadota</taxon>
        <taxon>Alphaproteobacteria</taxon>
        <taxon>Hyphomicrobiales</taxon>
        <taxon>Rhizobiaceae</taxon>
        <taxon>Rhizobium/Agrobacterium group</taxon>
        <taxon>Rhizobium</taxon>
    </lineage>
</organism>